<feature type="domain" description="Orange" evidence="9">
    <location>
        <begin position="123"/>
        <end position="156"/>
    </location>
</feature>
<dbReference type="PANTHER" id="PTHR10985">
    <property type="entry name" value="BASIC HELIX-LOOP-HELIX TRANSCRIPTION FACTOR, HES-RELATED"/>
    <property type="match status" value="1"/>
</dbReference>
<gene>
    <name evidence="10" type="ORF">HERILL_LOCUS11923</name>
</gene>
<dbReference type="Proteomes" id="UP000594454">
    <property type="component" value="Chromosome 4"/>
</dbReference>
<accession>A0A7R8UYG8</accession>
<dbReference type="PROSITE" id="PS51054">
    <property type="entry name" value="ORANGE"/>
    <property type="match status" value="1"/>
</dbReference>
<dbReference type="FunFam" id="4.10.280.10:FF:000009">
    <property type="entry name" value="Transcription factor HES-1"/>
    <property type="match status" value="1"/>
</dbReference>
<keyword evidence="3" id="KW-0805">Transcription regulation</keyword>
<dbReference type="OrthoDB" id="6085656at2759"/>
<reference evidence="10 11" key="1">
    <citation type="submission" date="2020-11" db="EMBL/GenBank/DDBJ databases">
        <authorList>
            <person name="Wallbank WR R."/>
            <person name="Pardo Diaz C."/>
            <person name="Kozak K."/>
            <person name="Martin S."/>
            <person name="Jiggins C."/>
            <person name="Moest M."/>
            <person name="Warren A I."/>
            <person name="Generalovic N T."/>
            <person name="Byers J.R.P. K."/>
            <person name="Montejo-Kovacevich G."/>
            <person name="Yen C E."/>
        </authorList>
    </citation>
    <scope>NUCLEOTIDE SEQUENCE [LARGE SCALE GENOMIC DNA]</scope>
</reference>
<keyword evidence="4" id="KW-0238">DNA-binding</keyword>
<organism evidence="10 11">
    <name type="scientific">Hermetia illucens</name>
    <name type="common">Black soldier fly</name>
    <dbReference type="NCBI Taxonomy" id="343691"/>
    <lineage>
        <taxon>Eukaryota</taxon>
        <taxon>Metazoa</taxon>
        <taxon>Ecdysozoa</taxon>
        <taxon>Arthropoda</taxon>
        <taxon>Hexapoda</taxon>
        <taxon>Insecta</taxon>
        <taxon>Pterygota</taxon>
        <taxon>Neoptera</taxon>
        <taxon>Endopterygota</taxon>
        <taxon>Diptera</taxon>
        <taxon>Brachycera</taxon>
        <taxon>Stratiomyomorpha</taxon>
        <taxon>Stratiomyidae</taxon>
        <taxon>Hermetiinae</taxon>
        <taxon>Hermetia</taxon>
    </lineage>
</organism>
<dbReference type="GO" id="GO:0006355">
    <property type="term" value="P:regulation of DNA-templated transcription"/>
    <property type="evidence" value="ECO:0007669"/>
    <property type="project" value="InterPro"/>
</dbReference>
<keyword evidence="2" id="KW-0217">Developmental protein</keyword>
<dbReference type="Pfam" id="PF07527">
    <property type="entry name" value="Hairy_orange"/>
    <property type="match status" value="1"/>
</dbReference>
<evidence type="ECO:0000256" key="3">
    <source>
        <dbReference type="ARBA" id="ARBA00023015"/>
    </source>
</evidence>
<dbReference type="OMA" id="VESENVW"/>
<proteinExistence type="predicted"/>
<name>A0A7R8UYG8_HERIL</name>
<evidence type="ECO:0000313" key="11">
    <source>
        <dbReference type="Proteomes" id="UP000594454"/>
    </source>
</evidence>
<dbReference type="AlphaFoldDB" id="A0A7R8UYG8"/>
<dbReference type="InterPro" id="IPR036638">
    <property type="entry name" value="HLH_DNA-bd_sf"/>
</dbReference>
<evidence type="ECO:0000256" key="4">
    <source>
        <dbReference type="ARBA" id="ARBA00023125"/>
    </source>
</evidence>
<feature type="compositionally biased region" description="Low complexity" evidence="7">
    <location>
        <begin position="281"/>
        <end position="294"/>
    </location>
</feature>
<keyword evidence="11" id="KW-1185">Reference proteome</keyword>
<feature type="compositionally biased region" description="Polar residues" evidence="7">
    <location>
        <begin position="312"/>
        <end position="323"/>
    </location>
</feature>
<dbReference type="Gene3D" id="4.10.280.10">
    <property type="entry name" value="Helix-loop-helix DNA-binding domain"/>
    <property type="match status" value="1"/>
</dbReference>
<dbReference type="FunCoup" id="A0A7R8UYG8">
    <property type="interactions" value="9"/>
</dbReference>
<dbReference type="GO" id="GO:0005634">
    <property type="term" value="C:nucleus"/>
    <property type="evidence" value="ECO:0007669"/>
    <property type="project" value="UniProtKB-SubCell"/>
</dbReference>
<dbReference type="InParanoid" id="A0A7R8UYG8"/>
<dbReference type="SMART" id="SM00353">
    <property type="entry name" value="HLH"/>
    <property type="match status" value="1"/>
</dbReference>
<dbReference type="Gene3D" id="6.10.250.980">
    <property type="match status" value="1"/>
</dbReference>
<dbReference type="CDD" id="cd18913">
    <property type="entry name" value="bHLH-O_hairy_like"/>
    <property type="match status" value="1"/>
</dbReference>
<dbReference type="InterPro" id="IPR050370">
    <property type="entry name" value="HES_HEY"/>
</dbReference>
<evidence type="ECO:0000256" key="7">
    <source>
        <dbReference type="SAM" id="MobiDB-lite"/>
    </source>
</evidence>
<feature type="domain" description="BHLH" evidence="8">
    <location>
        <begin position="47"/>
        <end position="104"/>
    </location>
</feature>
<keyword evidence="5" id="KW-0804">Transcription</keyword>
<sequence length="405" mass="44328">MMPTRDDDFDAENNNFSGINSNDGINNNLSSSSRLSQNPTGLSKAELRKSNKPIMEKRRRARINQSLNKMKSLMLEAMKKDPARHTKLEKADILEMTVKYLQSVQRQQLSMAIQSDPTVVHKFKAGFTECAEEVIRYVSTLDGVETGVKARLANHLNSCAAGLEQIGTFSSFTAGYRSNSSAFASQFPATASHAASSAFPLPQDMNNNGRIQMGGVQLIPSRLPSGEIALIMPNSTNIPFFPATIPTAQNLDFSSPFSRSSAFSKPSVIGGHRPSTHTATSSSPPLSPISSISSCGDDSMHTSSDFHVKTPPLSQSLSSSFETPPSAEPYKFVSLTGHLQQQHVSSTSELQKDPLREAKKRIHTDDEGFQGPQKKAKLDYSGKNENLTKEDQNAEEGNSDMWRPW</sequence>
<evidence type="ECO:0000313" key="10">
    <source>
        <dbReference type="EMBL" id="CAD7089368.1"/>
    </source>
</evidence>
<evidence type="ECO:0000259" key="8">
    <source>
        <dbReference type="PROSITE" id="PS50888"/>
    </source>
</evidence>
<dbReference type="SUPFAM" id="SSF47459">
    <property type="entry name" value="HLH, helix-loop-helix DNA-binding domain"/>
    <property type="match status" value="1"/>
</dbReference>
<dbReference type="Pfam" id="PF00010">
    <property type="entry name" value="HLH"/>
    <property type="match status" value="1"/>
</dbReference>
<dbReference type="EMBL" id="LR899012">
    <property type="protein sequence ID" value="CAD7089368.1"/>
    <property type="molecule type" value="Genomic_DNA"/>
</dbReference>
<evidence type="ECO:0000256" key="5">
    <source>
        <dbReference type="ARBA" id="ARBA00023163"/>
    </source>
</evidence>
<dbReference type="GO" id="GO:1990837">
    <property type="term" value="F:sequence-specific double-stranded DNA binding"/>
    <property type="evidence" value="ECO:0007669"/>
    <property type="project" value="UniProtKB-ARBA"/>
</dbReference>
<feature type="region of interest" description="Disordered" evidence="7">
    <location>
        <begin position="264"/>
        <end position="325"/>
    </location>
</feature>
<evidence type="ECO:0000256" key="6">
    <source>
        <dbReference type="ARBA" id="ARBA00023242"/>
    </source>
</evidence>
<dbReference type="SMART" id="SM00511">
    <property type="entry name" value="ORANGE"/>
    <property type="match status" value="1"/>
</dbReference>
<dbReference type="SUPFAM" id="SSF158457">
    <property type="entry name" value="Orange domain-like"/>
    <property type="match status" value="1"/>
</dbReference>
<keyword evidence="6" id="KW-0539">Nucleus</keyword>
<feature type="compositionally biased region" description="Basic and acidic residues" evidence="7">
    <location>
        <begin position="376"/>
        <end position="392"/>
    </location>
</feature>
<protein>
    <submittedName>
        <fullName evidence="10">Uncharacterized protein</fullName>
    </submittedName>
</protein>
<evidence type="ECO:0000256" key="1">
    <source>
        <dbReference type="ARBA" id="ARBA00004123"/>
    </source>
</evidence>
<evidence type="ECO:0000256" key="2">
    <source>
        <dbReference type="ARBA" id="ARBA00022473"/>
    </source>
</evidence>
<feature type="region of interest" description="Disordered" evidence="7">
    <location>
        <begin position="342"/>
        <end position="405"/>
    </location>
</feature>
<dbReference type="InterPro" id="IPR011598">
    <property type="entry name" value="bHLH_dom"/>
</dbReference>
<evidence type="ECO:0000259" key="9">
    <source>
        <dbReference type="PROSITE" id="PS51054"/>
    </source>
</evidence>
<feature type="region of interest" description="Disordered" evidence="7">
    <location>
        <begin position="1"/>
        <end position="57"/>
    </location>
</feature>
<comment type="subcellular location">
    <subcellularLocation>
        <location evidence="1">Nucleus</location>
    </subcellularLocation>
</comment>
<feature type="compositionally biased region" description="Low complexity" evidence="7">
    <location>
        <begin position="13"/>
        <end position="38"/>
    </location>
</feature>
<feature type="compositionally biased region" description="Basic and acidic residues" evidence="7">
    <location>
        <begin position="298"/>
        <end position="308"/>
    </location>
</feature>
<dbReference type="InterPro" id="IPR003650">
    <property type="entry name" value="Orange_dom"/>
</dbReference>
<dbReference type="GO" id="GO:0046983">
    <property type="term" value="F:protein dimerization activity"/>
    <property type="evidence" value="ECO:0007669"/>
    <property type="project" value="InterPro"/>
</dbReference>
<dbReference type="PROSITE" id="PS50888">
    <property type="entry name" value="BHLH"/>
    <property type="match status" value="1"/>
</dbReference>